<feature type="repeat" description="TPR" evidence="3">
    <location>
        <begin position="65"/>
        <end position="98"/>
    </location>
</feature>
<dbReference type="Pfam" id="PF07719">
    <property type="entry name" value="TPR_2"/>
    <property type="match status" value="1"/>
</dbReference>
<dbReference type="InterPro" id="IPR019734">
    <property type="entry name" value="TPR_rpt"/>
</dbReference>
<evidence type="ECO:0000313" key="4">
    <source>
        <dbReference type="EMBL" id="CAD8415461.1"/>
    </source>
</evidence>
<dbReference type="Gene3D" id="1.25.40.10">
    <property type="entry name" value="Tetratricopeptide repeat domain"/>
    <property type="match status" value="1"/>
</dbReference>
<dbReference type="SMART" id="SM00028">
    <property type="entry name" value="TPR"/>
    <property type="match status" value="2"/>
</dbReference>
<dbReference type="PROSITE" id="PS50005">
    <property type="entry name" value="TPR"/>
    <property type="match status" value="1"/>
</dbReference>
<organism evidence="4">
    <name type="scientific">Proboscia inermis</name>
    <dbReference type="NCBI Taxonomy" id="420281"/>
    <lineage>
        <taxon>Eukaryota</taxon>
        <taxon>Sar</taxon>
        <taxon>Stramenopiles</taxon>
        <taxon>Ochrophyta</taxon>
        <taxon>Bacillariophyta</taxon>
        <taxon>Coscinodiscophyceae</taxon>
        <taxon>Rhizosoleniophycidae</taxon>
        <taxon>Rhizosoleniales</taxon>
        <taxon>Rhizosoleniaceae</taxon>
        <taxon>Proboscia</taxon>
    </lineage>
</organism>
<dbReference type="PANTHER" id="PTHR22904:SF523">
    <property type="entry name" value="STRESS-INDUCED-PHOSPHOPROTEIN 1"/>
    <property type="match status" value="1"/>
</dbReference>
<name>A0A7S0GC99_9STRA</name>
<dbReference type="SUPFAM" id="SSF48452">
    <property type="entry name" value="TPR-like"/>
    <property type="match status" value="1"/>
</dbReference>
<dbReference type="GO" id="GO:0051879">
    <property type="term" value="F:Hsp90 protein binding"/>
    <property type="evidence" value="ECO:0007669"/>
    <property type="project" value="TreeGrafter"/>
</dbReference>
<protein>
    <submittedName>
        <fullName evidence="4">Uncharacterized protein</fullName>
    </submittedName>
</protein>
<evidence type="ECO:0000256" key="2">
    <source>
        <dbReference type="ARBA" id="ARBA00022803"/>
    </source>
</evidence>
<dbReference type="PANTHER" id="PTHR22904">
    <property type="entry name" value="TPR REPEAT CONTAINING PROTEIN"/>
    <property type="match status" value="1"/>
</dbReference>
<dbReference type="EMBL" id="HBEL01024909">
    <property type="protein sequence ID" value="CAD8415461.1"/>
    <property type="molecule type" value="Transcribed_RNA"/>
</dbReference>
<sequence length="122" mass="13983">MTAITARKQQTTAWKRISSKPEPVTQLFPRHVTLSNRSACFLKLGHHEKALADGTEAELLNPQYVKGIFRRGLALHAMKEYQEAIPVLARALAIEPKNKQIKQALQFAEVRMQQEYRKRMEG</sequence>
<proteinExistence type="predicted"/>
<evidence type="ECO:0000256" key="3">
    <source>
        <dbReference type="PROSITE-ProRule" id="PRU00339"/>
    </source>
</evidence>
<keyword evidence="2 3" id="KW-0802">TPR repeat</keyword>
<dbReference type="InterPro" id="IPR011990">
    <property type="entry name" value="TPR-like_helical_dom_sf"/>
</dbReference>
<gene>
    <name evidence="4" type="ORF">PINE0816_LOCUS11596</name>
</gene>
<dbReference type="AlphaFoldDB" id="A0A7S0GC99"/>
<evidence type="ECO:0000256" key="1">
    <source>
        <dbReference type="ARBA" id="ARBA00022737"/>
    </source>
</evidence>
<accession>A0A7S0GC99</accession>
<reference evidence="4" key="1">
    <citation type="submission" date="2021-01" db="EMBL/GenBank/DDBJ databases">
        <authorList>
            <person name="Corre E."/>
            <person name="Pelletier E."/>
            <person name="Niang G."/>
            <person name="Scheremetjew M."/>
            <person name="Finn R."/>
            <person name="Kale V."/>
            <person name="Holt S."/>
            <person name="Cochrane G."/>
            <person name="Meng A."/>
            <person name="Brown T."/>
            <person name="Cohen L."/>
        </authorList>
    </citation>
    <scope>NUCLEOTIDE SEQUENCE</scope>
    <source>
        <strain evidence="4">CCAP1064/1</strain>
    </source>
</reference>
<keyword evidence="1" id="KW-0677">Repeat</keyword>
<dbReference type="InterPro" id="IPR013105">
    <property type="entry name" value="TPR_2"/>
</dbReference>